<comment type="subcellular location">
    <subcellularLocation>
        <location evidence="1 6">Endoplasmic reticulum membrane</location>
        <topology evidence="1 6">Multi-pass membrane protein</topology>
    </subcellularLocation>
</comment>
<dbReference type="InterPro" id="IPR003388">
    <property type="entry name" value="Reticulon"/>
</dbReference>
<organism evidence="9 10">
    <name type="scientific">Quillaja saponaria</name>
    <name type="common">Soap bark tree</name>
    <dbReference type="NCBI Taxonomy" id="32244"/>
    <lineage>
        <taxon>Eukaryota</taxon>
        <taxon>Viridiplantae</taxon>
        <taxon>Streptophyta</taxon>
        <taxon>Embryophyta</taxon>
        <taxon>Tracheophyta</taxon>
        <taxon>Spermatophyta</taxon>
        <taxon>Magnoliopsida</taxon>
        <taxon>eudicotyledons</taxon>
        <taxon>Gunneridae</taxon>
        <taxon>Pentapetalae</taxon>
        <taxon>rosids</taxon>
        <taxon>fabids</taxon>
        <taxon>Fabales</taxon>
        <taxon>Quillajaceae</taxon>
        <taxon>Quillaja</taxon>
    </lineage>
</organism>
<keyword evidence="4 6" id="KW-1133">Transmembrane helix</keyword>
<dbReference type="KEGG" id="qsa:O6P43_024120"/>
<dbReference type="GO" id="GO:0005789">
    <property type="term" value="C:endoplasmic reticulum membrane"/>
    <property type="evidence" value="ECO:0007669"/>
    <property type="project" value="UniProtKB-SubCell"/>
</dbReference>
<evidence type="ECO:0000256" key="1">
    <source>
        <dbReference type="ARBA" id="ARBA00004477"/>
    </source>
</evidence>
<evidence type="ECO:0000256" key="7">
    <source>
        <dbReference type="SAM" id="MobiDB-lite"/>
    </source>
</evidence>
<dbReference type="PROSITE" id="PS50845">
    <property type="entry name" value="RETICULON"/>
    <property type="match status" value="1"/>
</dbReference>
<dbReference type="PANTHER" id="PTHR10994:SF193">
    <property type="entry name" value="RETICULON-LIKE PROTEIN"/>
    <property type="match status" value="1"/>
</dbReference>
<feature type="transmembrane region" description="Helical" evidence="6">
    <location>
        <begin position="165"/>
        <end position="184"/>
    </location>
</feature>
<proteinExistence type="predicted"/>
<feature type="region of interest" description="Disordered" evidence="7">
    <location>
        <begin position="88"/>
        <end position="108"/>
    </location>
</feature>
<evidence type="ECO:0000313" key="10">
    <source>
        <dbReference type="Proteomes" id="UP001163823"/>
    </source>
</evidence>
<reference evidence="9" key="1">
    <citation type="journal article" date="2023" name="Science">
        <title>Elucidation of the pathway for biosynthesis of saponin adjuvants from the soapbark tree.</title>
        <authorList>
            <person name="Reed J."/>
            <person name="Orme A."/>
            <person name="El-Demerdash A."/>
            <person name="Owen C."/>
            <person name="Martin L.B.B."/>
            <person name="Misra R.C."/>
            <person name="Kikuchi S."/>
            <person name="Rejzek M."/>
            <person name="Martin A.C."/>
            <person name="Harkess A."/>
            <person name="Leebens-Mack J."/>
            <person name="Louveau T."/>
            <person name="Stephenson M.J."/>
            <person name="Osbourn A."/>
        </authorList>
    </citation>
    <scope>NUCLEOTIDE SEQUENCE</scope>
    <source>
        <strain evidence="9">S10</strain>
    </source>
</reference>
<dbReference type="Proteomes" id="UP001163823">
    <property type="component" value="Chromosome 10"/>
</dbReference>
<evidence type="ECO:0000256" key="5">
    <source>
        <dbReference type="ARBA" id="ARBA00023136"/>
    </source>
</evidence>
<keyword evidence="3 6" id="KW-0256">Endoplasmic reticulum</keyword>
<evidence type="ECO:0000256" key="4">
    <source>
        <dbReference type="ARBA" id="ARBA00022989"/>
    </source>
</evidence>
<feature type="domain" description="Reticulon" evidence="8">
    <location>
        <begin position="133"/>
        <end position="319"/>
    </location>
</feature>
<dbReference type="PANTHER" id="PTHR10994">
    <property type="entry name" value="RETICULON"/>
    <property type="match status" value="1"/>
</dbReference>
<dbReference type="Pfam" id="PF02453">
    <property type="entry name" value="Reticulon"/>
    <property type="match status" value="1"/>
</dbReference>
<keyword evidence="2 6" id="KW-0812">Transmembrane</keyword>
<gene>
    <name evidence="9" type="ORF">O6P43_024120</name>
</gene>
<keyword evidence="5 6" id="KW-0472">Membrane</keyword>
<accession>A0AAD7L680</accession>
<feature type="transmembrane region" description="Helical" evidence="6">
    <location>
        <begin position="238"/>
        <end position="265"/>
    </location>
</feature>
<sequence>MEIEFIVSHFRYIEAWGISSTIFVFSYLRGEEEREFTVSSFSRRALGFCGSAICYLKGISVWISMAEHHEHEESKAKSLSEKISEKIHDHDSSSSSDSDNEKKSSSPSSIKSKIYRIFGREKPVHKVLGGGKPADVFLWRNKKISAGVLGGATAVWVLFDLVEYHLLTLVCHVLILSLALLFLWSNASTFINKSPPRIPEFHIPEEPVLQIAAALRIEINRAFALLRDIASGRDLKKFLSVIAGLWVLSILGSCFNFLTLFYIAFVSLHTLPVLYEKYEDHVDSFAEKATAEFKKQYAVFDARVLSKIPRGPLKDKKKD</sequence>
<dbReference type="EMBL" id="JARAOO010000010">
    <property type="protein sequence ID" value="KAJ7952237.1"/>
    <property type="molecule type" value="Genomic_DNA"/>
</dbReference>
<protein>
    <recommendedName>
        <fullName evidence="6">Reticulon-like protein</fullName>
    </recommendedName>
</protein>
<evidence type="ECO:0000259" key="8">
    <source>
        <dbReference type="PROSITE" id="PS50845"/>
    </source>
</evidence>
<evidence type="ECO:0000313" key="9">
    <source>
        <dbReference type="EMBL" id="KAJ7952237.1"/>
    </source>
</evidence>
<name>A0AAD7L680_QUISA</name>
<dbReference type="InterPro" id="IPR045064">
    <property type="entry name" value="Reticulon-like"/>
</dbReference>
<evidence type="ECO:0000256" key="6">
    <source>
        <dbReference type="RuleBase" id="RU363132"/>
    </source>
</evidence>
<evidence type="ECO:0000256" key="2">
    <source>
        <dbReference type="ARBA" id="ARBA00022692"/>
    </source>
</evidence>
<dbReference type="GO" id="GO:0009617">
    <property type="term" value="P:response to bacterium"/>
    <property type="evidence" value="ECO:0007669"/>
    <property type="project" value="InterPro"/>
</dbReference>
<comment type="caution">
    <text evidence="9">The sequence shown here is derived from an EMBL/GenBank/DDBJ whole genome shotgun (WGS) entry which is preliminary data.</text>
</comment>
<keyword evidence="10" id="KW-1185">Reference proteome</keyword>
<evidence type="ECO:0000256" key="3">
    <source>
        <dbReference type="ARBA" id="ARBA00022824"/>
    </source>
</evidence>
<dbReference type="AlphaFoldDB" id="A0AAD7L680"/>